<organism evidence="1 2">
    <name type="scientific">Musca domestica</name>
    <name type="common">House fly</name>
    <dbReference type="NCBI Taxonomy" id="7370"/>
    <lineage>
        <taxon>Eukaryota</taxon>
        <taxon>Metazoa</taxon>
        <taxon>Ecdysozoa</taxon>
        <taxon>Arthropoda</taxon>
        <taxon>Hexapoda</taxon>
        <taxon>Insecta</taxon>
        <taxon>Pterygota</taxon>
        <taxon>Neoptera</taxon>
        <taxon>Endopterygota</taxon>
        <taxon>Diptera</taxon>
        <taxon>Brachycera</taxon>
        <taxon>Muscomorpha</taxon>
        <taxon>Muscoidea</taxon>
        <taxon>Muscidae</taxon>
        <taxon>Musca</taxon>
    </lineage>
</organism>
<dbReference type="Proteomes" id="UP001652621">
    <property type="component" value="Unplaced"/>
</dbReference>
<evidence type="ECO:0000313" key="1">
    <source>
        <dbReference type="Proteomes" id="UP001652621"/>
    </source>
</evidence>
<evidence type="ECO:0000313" key="2">
    <source>
        <dbReference type="RefSeq" id="XP_019893587.2"/>
    </source>
</evidence>
<name>A0A9J7DK02_MUSDO</name>
<dbReference type="GeneID" id="109613331"/>
<dbReference type="RefSeq" id="XP_019893587.2">
    <property type="nucleotide sequence ID" value="XM_020038028.2"/>
</dbReference>
<accession>A0A9J7DK02</accession>
<gene>
    <name evidence="2" type="primary">LOC109613331</name>
</gene>
<dbReference type="OrthoDB" id="10572884at2759"/>
<keyword evidence="1" id="KW-1185">Reference proteome</keyword>
<protein>
    <submittedName>
        <fullName evidence="2">Uncharacterized protein LOC109613331</fullName>
    </submittedName>
</protein>
<reference evidence="2" key="1">
    <citation type="submission" date="2025-08" db="UniProtKB">
        <authorList>
            <consortium name="RefSeq"/>
        </authorList>
    </citation>
    <scope>IDENTIFICATION</scope>
    <source>
        <strain evidence="2">Aabys</strain>
        <tissue evidence="2">Whole body</tissue>
    </source>
</reference>
<proteinExistence type="predicted"/>
<dbReference type="VEuPathDB" id="VectorBase:MDOMA2_004747"/>
<sequence>MGAVIEKSATFTSHSEKKIESDSKLLPSYSKEIRIRDDELFDYSQIYALSRKMLHSITNCPRECLLENLNQCLRMQSKSMLRSFNEANECWYGIMDLVTDRLNCSAENASMASYHVPSSNYENVNIYISSNGSSGCNETKQQLHPNAGQHNHKADNVDDDVHIGVDFM</sequence>